<proteinExistence type="predicted"/>
<accession>A0AAD6X367</accession>
<protein>
    <submittedName>
        <fullName evidence="2">Uncharacterized protein</fullName>
    </submittedName>
</protein>
<feature type="compositionally biased region" description="Acidic residues" evidence="1">
    <location>
        <begin position="1035"/>
        <end position="1071"/>
    </location>
</feature>
<dbReference type="EMBL" id="JARJCM010000090">
    <property type="protein sequence ID" value="KAJ7030504.1"/>
    <property type="molecule type" value="Genomic_DNA"/>
</dbReference>
<feature type="region of interest" description="Disordered" evidence="1">
    <location>
        <begin position="953"/>
        <end position="1071"/>
    </location>
</feature>
<dbReference type="PANTHER" id="PTHR31912:SF34">
    <property type="entry name" value="NOTOCHORD-RELATED PROTEIN"/>
    <property type="match status" value="1"/>
</dbReference>
<feature type="compositionally biased region" description="Low complexity" evidence="1">
    <location>
        <begin position="990"/>
        <end position="1010"/>
    </location>
</feature>
<dbReference type="AlphaFoldDB" id="A0AAD6X367"/>
<reference evidence="2" key="1">
    <citation type="submission" date="2023-03" db="EMBL/GenBank/DDBJ databases">
        <title>Massive genome expansion in bonnet fungi (Mycena s.s.) driven by repeated elements and novel gene families across ecological guilds.</title>
        <authorList>
            <consortium name="Lawrence Berkeley National Laboratory"/>
            <person name="Harder C.B."/>
            <person name="Miyauchi S."/>
            <person name="Viragh M."/>
            <person name="Kuo A."/>
            <person name="Thoen E."/>
            <person name="Andreopoulos B."/>
            <person name="Lu D."/>
            <person name="Skrede I."/>
            <person name="Drula E."/>
            <person name="Henrissat B."/>
            <person name="Morin E."/>
            <person name="Kohler A."/>
            <person name="Barry K."/>
            <person name="LaButti K."/>
            <person name="Morin E."/>
            <person name="Salamov A."/>
            <person name="Lipzen A."/>
            <person name="Mereny Z."/>
            <person name="Hegedus B."/>
            <person name="Baldrian P."/>
            <person name="Stursova M."/>
            <person name="Weitz H."/>
            <person name="Taylor A."/>
            <person name="Grigoriev I.V."/>
            <person name="Nagy L.G."/>
            <person name="Martin F."/>
            <person name="Kauserud H."/>
        </authorList>
    </citation>
    <scope>NUCLEOTIDE SEQUENCE</scope>
    <source>
        <strain evidence="2">CBHHK200</strain>
    </source>
</reference>
<evidence type="ECO:0000313" key="2">
    <source>
        <dbReference type="EMBL" id="KAJ7030504.1"/>
    </source>
</evidence>
<evidence type="ECO:0000313" key="3">
    <source>
        <dbReference type="Proteomes" id="UP001218188"/>
    </source>
</evidence>
<organism evidence="2 3">
    <name type="scientific">Mycena alexandri</name>
    <dbReference type="NCBI Taxonomy" id="1745969"/>
    <lineage>
        <taxon>Eukaryota</taxon>
        <taxon>Fungi</taxon>
        <taxon>Dikarya</taxon>
        <taxon>Basidiomycota</taxon>
        <taxon>Agaricomycotina</taxon>
        <taxon>Agaricomycetes</taxon>
        <taxon>Agaricomycetidae</taxon>
        <taxon>Agaricales</taxon>
        <taxon>Marasmiineae</taxon>
        <taxon>Mycenaceae</taxon>
        <taxon>Mycena</taxon>
    </lineage>
</organism>
<gene>
    <name evidence="2" type="ORF">C8F04DRAFT_1211682</name>
</gene>
<dbReference type="Proteomes" id="UP001218188">
    <property type="component" value="Unassembled WGS sequence"/>
</dbReference>
<keyword evidence="3" id="KW-1185">Reference proteome</keyword>
<name>A0AAD6X367_9AGAR</name>
<dbReference type="PANTHER" id="PTHR31912">
    <property type="entry name" value="IP13529P"/>
    <property type="match status" value="1"/>
</dbReference>
<comment type="caution">
    <text evidence="2">The sequence shown here is derived from an EMBL/GenBank/DDBJ whole genome shotgun (WGS) entry which is preliminary data.</text>
</comment>
<sequence>MWNDYAANGAKFTAGDDVEDPQMRHEQLGKEADSLGVWNVEAVARGLGLGNVDVAQDMLAEDEEEDFLSQIMRNAGIDEPDAAEIQAGDDPGTAGPSPDSKFFPYPNETIFLLDILDNLPRLCISGSLMRVILWMLKQGRCKDVPSFALLRRIQKSIRSECGIPTIPCKSVQGNVFFMNDPAAIIAQDWANPQTRKHIHVYPEIPTDGIIREIWHAQKWRANMDLDVLSPMYNSGSSHYYVNEVARLKSGIFVVPIRWVIFEDKVHADVFSIAFNEREATIIETETTLISSDEFQDNFLDLEHTNEIPTWSEITIQAGHSIRMPNPERVIAGGDPLYCSMVDYFSDDVSGNRTKSWNKHWNAYMTHCNLPRQLLQQEFHVHFISTSPKASVTEQFKDFKARVSELHHVRATHTEPVKVCDETGTTTRFCLHVNSGPSDNPMQSEIAGHIGGKGNHYCRKRPGKPRTKEGIMAELQKQVKLACSGTETGVKDMYTQYWIDQLICRFKDAKKDDPTRLNTDIEQELIEWTQASSDQIYSGFLTMKGFDPARDTPVEILHTILLGIVKYIWHISHTTWSEENKRTYALRLQSTNTDGLTIHAIRSNYILQYAGSLIGRQLKTIVQTNIFHVHGIVTDEKFKGWRATGELAALLWVPEIRNLPQYRADLKVAVANVLDIFATIDPSKIITKIKYHLLVHIEEDAVEIGPLIGAMTEIFEFQPGDQEGLKHRLTGGWWQNNVGGWQRAGSGVRHFMVKYPLLQKLLGWSEIKMLPLSRGQKERASFKLRATNASLAVNFGLHSPDSRWIKCRRVISESLDECFIGSWVFAVSPTDPNSTIVGRISDILLGTIDSVVLVVLEVFQILSVRDDRMGMPVLVRRDSETIFSILPAKNIQFNINVQHDCYSAKCEATGIRLQMQERGESDQIEKLYHRQQTHFDLATTLRATLETRREKLKATAALKPKKRKAAGDQETNNRPSKRRKKAPAAPTESGVGPTAVAEPAAPTPAATSEVELMVSNRPKRTIVQTSRALAAKETSDANEEEEEEEDEDEEVPGEVSDNDSDLYQGSDDDYSD</sequence>
<evidence type="ECO:0000256" key="1">
    <source>
        <dbReference type="SAM" id="MobiDB-lite"/>
    </source>
</evidence>